<comment type="pathway">
    <text evidence="3 18">Phospholipid metabolism; CDP-diacylglycerol biosynthesis; CDP-diacylglycerol from sn-glycerol 3-phosphate: step 3/3.</text>
</comment>
<evidence type="ECO:0000256" key="1">
    <source>
        <dbReference type="ARBA" id="ARBA00001698"/>
    </source>
</evidence>
<gene>
    <name evidence="20" type="ORF">HELGO_WM21734</name>
</gene>
<feature type="transmembrane region" description="Helical" evidence="19">
    <location>
        <begin position="30"/>
        <end position="50"/>
    </location>
</feature>
<dbReference type="GO" id="GO:0004605">
    <property type="term" value="F:phosphatidate cytidylyltransferase activity"/>
    <property type="evidence" value="ECO:0007669"/>
    <property type="project" value="UniProtKB-EC"/>
</dbReference>
<accession>A0A6S6SZZ0</accession>
<evidence type="ECO:0000313" key="20">
    <source>
        <dbReference type="EMBL" id="CAA6812641.1"/>
    </source>
</evidence>
<keyword evidence="8" id="KW-1003">Cell membrane</keyword>
<evidence type="ECO:0000256" key="12">
    <source>
        <dbReference type="ARBA" id="ARBA00022695"/>
    </source>
</evidence>
<dbReference type="InterPro" id="IPR000374">
    <property type="entry name" value="PC_trans"/>
</dbReference>
<evidence type="ECO:0000256" key="10">
    <source>
        <dbReference type="ARBA" id="ARBA00022679"/>
    </source>
</evidence>
<comment type="pathway">
    <text evidence="4">Lipid metabolism.</text>
</comment>
<sequence length="248" mass="27912">MELRNRLLTSLGFLIFFIILYMIDNTYFTWLSLGIAYILALLEAKSLFGLTTQKNYIYIIGGVFWVCAIFFPSLSLVALFVVLYISVCLYKNKTNFDEIKLFLYPSVSFILMFMLYVNYGMYTFIWLVLVVAIADSGAYFVGKKFGKTKFSEISPNKTLEGFFGAIVLGTIIGAFISPNYISFISALVISFVTTFVSIYGDLFQSYLKRKVGLKDSGNILPGHGGILDRVDGHMFGVVAMYTLLSMIV</sequence>
<keyword evidence="10 18" id="KW-0808">Transferase</keyword>
<dbReference type="GO" id="GO:0005886">
    <property type="term" value="C:plasma membrane"/>
    <property type="evidence" value="ECO:0007669"/>
    <property type="project" value="UniProtKB-SubCell"/>
</dbReference>
<dbReference type="UniPathway" id="UPA00557">
    <property type="reaction ID" value="UER00614"/>
</dbReference>
<dbReference type="AlphaFoldDB" id="A0A6S6SZZ0"/>
<evidence type="ECO:0000256" key="3">
    <source>
        <dbReference type="ARBA" id="ARBA00005119"/>
    </source>
</evidence>
<evidence type="ECO:0000256" key="9">
    <source>
        <dbReference type="ARBA" id="ARBA00022516"/>
    </source>
</evidence>
<feature type="transmembrane region" description="Helical" evidence="19">
    <location>
        <begin position="56"/>
        <end position="89"/>
    </location>
</feature>
<proteinExistence type="inferred from homology"/>
<keyword evidence="13 19" id="KW-1133">Transmembrane helix</keyword>
<keyword evidence="16" id="KW-0594">Phospholipid biosynthesis</keyword>
<keyword evidence="11 18" id="KW-0812">Transmembrane</keyword>
<keyword evidence="12 18" id="KW-0548">Nucleotidyltransferase</keyword>
<protein>
    <recommendedName>
        <fullName evidence="7 18">Phosphatidate cytidylyltransferase</fullName>
        <ecNumber evidence="6 18">2.7.7.41</ecNumber>
    </recommendedName>
</protein>
<dbReference type="EC" id="2.7.7.41" evidence="6 18"/>
<feature type="transmembrane region" description="Helical" evidence="19">
    <location>
        <begin position="161"/>
        <end position="177"/>
    </location>
</feature>
<organism evidence="20">
    <name type="scientific">uncultured Campylobacterales bacterium</name>
    <dbReference type="NCBI Taxonomy" id="352960"/>
    <lineage>
        <taxon>Bacteria</taxon>
        <taxon>Pseudomonadati</taxon>
        <taxon>Campylobacterota</taxon>
        <taxon>Epsilonproteobacteria</taxon>
        <taxon>Campylobacterales</taxon>
        <taxon>environmental samples</taxon>
    </lineage>
</organism>
<comment type="catalytic activity">
    <reaction evidence="1 18">
        <text>a 1,2-diacyl-sn-glycero-3-phosphate + CTP + H(+) = a CDP-1,2-diacyl-sn-glycerol + diphosphate</text>
        <dbReference type="Rhea" id="RHEA:16229"/>
        <dbReference type="ChEBI" id="CHEBI:15378"/>
        <dbReference type="ChEBI" id="CHEBI:33019"/>
        <dbReference type="ChEBI" id="CHEBI:37563"/>
        <dbReference type="ChEBI" id="CHEBI:58332"/>
        <dbReference type="ChEBI" id="CHEBI:58608"/>
        <dbReference type="EC" id="2.7.7.41"/>
    </reaction>
</comment>
<evidence type="ECO:0000256" key="13">
    <source>
        <dbReference type="ARBA" id="ARBA00022989"/>
    </source>
</evidence>
<evidence type="ECO:0000256" key="19">
    <source>
        <dbReference type="SAM" id="Phobius"/>
    </source>
</evidence>
<evidence type="ECO:0000256" key="18">
    <source>
        <dbReference type="RuleBase" id="RU003938"/>
    </source>
</evidence>
<evidence type="ECO:0000256" key="5">
    <source>
        <dbReference type="ARBA" id="ARBA00010185"/>
    </source>
</evidence>
<evidence type="ECO:0000256" key="14">
    <source>
        <dbReference type="ARBA" id="ARBA00023098"/>
    </source>
</evidence>
<dbReference type="EMBL" id="CACVAW010000049">
    <property type="protein sequence ID" value="CAA6812641.1"/>
    <property type="molecule type" value="Genomic_DNA"/>
</dbReference>
<name>A0A6S6SZZ0_9BACT</name>
<evidence type="ECO:0000256" key="2">
    <source>
        <dbReference type="ARBA" id="ARBA00004651"/>
    </source>
</evidence>
<comment type="similarity">
    <text evidence="5 18">Belongs to the CDS family.</text>
</comment>
<evidence type="ECO:0000256" key="17">
    <source>
        <dbReference type="ARBA" id="ARBA00023264"/>
    </source>
</evidence>
<comment type="subcellular location">
    <subcellularLocation>
        <location evidence="2">Cell membrane</location>
        <topology evidence="2">Multi-pass membrane protein</topology>
    </subcellularLocation>
</comment>
<dbReference type="GO" id="GO:0016024">
    <property type="term" value="P:CDP-diacylglycerol biosynthetic process"/>
    <property type="evidence" value="ECO:0007669"/>
    <property type="project" value="UniProtKB-UniPathway"/>
</dbReference>
<keyword evidence="14" id="KW-0443">Lipid metabolism</keyword>
<evidence type="ECO:0000256" key="16">
    <source>
        <dbReference type="ARBA" id="ARBA00023209"/>
    </source>
</evidence>
<keyword evidence="15 19" id="KW-0472">Membrane</keyword>
<evidence type="ECO:0000256" key="15">
    <source>
        <dbReference type="ARBA" id="ARBA00023136"/>
    </source>
</evidence>
<dbReference type="PROSITE" id="PS01315">
    <property type="entry name" value="CDS"/>
    <property type="match status" value="1"/>
</dbReference>
<feature type="transmembrane region" description="Helical" evidence="19">
    <location>
        <begin position="6"/>
        <end position="23"/>
    </location>
</feature>
<keyword evidence="9" id="KW-0444">Lipid biosynthesis</keyword>
<evidence type="ECO:0000256" key="11">
    <source>
        <dbReference type="ARBA" id="ARBA00022692"/>
    </source>
</evidence>
<dbReference type="PANTHER" id="PTHR46382:SF1">
    <property type="entry name" value="PHOSPHATIDATE CYTIDYLYLTRANSFERASE"/>
    <property type="match status" value="1"/>
</dbReference>
<evidence type="ECO:0000256" key="6">
    <source>
        <dbReference type="ARBA" id="ARBA00012487"/>
    </source>
</evidence>
<reference evidence="20" key="1">
    <citation type="submission" date="2020-01" db="EMBL/GenBank/DDBJ databases">
        <authorList>
            <person name="Meier V. D."/>
            <person name="Meier V D."/>
        </authorList>
    </citation>
    <scope>NUCLEOTIDE SEQUENCE</scope>
    <source>
        <strain evidence="20">HLG_WM_MAG_12</strain>
    </source>
</reference>
<dbReference type="Pfam" id="PF01148">
    <property type="entry name" value="CTP_transf_1"/>
    <property type="match status" value="1"/>
</dbReference>
<keyword evidence="17" id="KW-1208">Phospholipid metabolism</keyword>
<evidence type="ECO:0000256" key="4">
    <source>
        <dbReference type="ARBA" id="ARBA00005189"/>
    </source>
</evidence>
<evidence type="ECO:0000256" key="7">
    <source>
        <dbReference type="ARBA" id="ARBA00019373"/>
    </source>
</evidence>
<dbReference type="PANTHER" id="PTHR46382">
    <property type="entry name" value="PHOSPHATIDATE CYTIDYLYLTRANSFERASE"/>
    <property type="match status" value="1"/>
</dbReference>
<feature type="transmembrane region" description="Helical" evidence="19">
    <location>
        <begin position="183"/>
        <end position="203"/>
    </location>
</feature>
<evidence type="ECO:0000256" key="8">
    <source>
        <dbReference type="ARBA" id="ARBA00022475"/>
    </source>
</evidence>